<comment type="subcellular location">
    <subcellularLocation>
        <location evidence="1">Endoplasmic reticulum membrane</location>
        <topology evidence="1">Multi-pass membrane protein</topology>
    </subcellularLocation>
</comment>
<dbReference type="Proteomes" id="UP000276133">
    <property type="component" value="Unassembled WGS sequence"/>
</dbReference>
<dbReference type="GO" id="GO:0004758">
    <property type="term" value="F:serine C-palmitoyltransferase activity"/>
    <property type="evidence" value="ECO:0007669"/>
    <property type="project" value="TreeGrafter"/>
</dbReference>
<keyword evidence="7" id="KW-0443">Lipid metabolism</keyword>
<dbReference type="InterPro" id="IPR024512">
    <property type="entry name" value="Ser_palmitoyltrfase_ssu-like"/>
</dbReference>
<evidence type="ECO:0000313" key="11">
    <source>
        <dbReference type="EMBL" id="RNA13406.1"/>
    </source>
</evidence>
<dbReference type="Pfam" id="PF11779">
    <property type="entry name" value="SPT_ssu-like"/>
    <property type="match status" value="1"/>
</dbReference>
<comment type="similarity">
    <text evidence="9">Belongs to the SPTSS family. SPTSSA subfamily.</text>
</comment>
<evidence type="ECO:0000256" key="7">
    <source>
        <dbReference type="ARBA" id="ARBA00023098"/>
    </source>
</evidence>
<evidence type="ECO:0000256" key="4">
    <source>
        <dbReference type="ARBA" id="ARBA00022824"/>
    </source>
</evidence>
<keyword evidence="12" id="KW-1185">Reference proteome</keyword>
<accession>A0A3M7QPS1</accession>
<keyword evidence="6 10" id="KW-1133">Transmembrane helix</keyword>
<dbReference type="GO" id="GO:0046513">
    <property type="term" value="P:ceramide biosynthetic process"/>
    <property type="evidence" value="ECO:0007669"/>
    <property type="project" value="TreeGrafter"/>
</dbReference>
<evidence type="ECO:0000256" key="2">
    <source>
        <dbReference type="ARBA" id="ARBA00005189"/>
    </source>
</evidence>
<keyword evidence="3 10" id="KW-0812">Transmembrane</keyword>
<evidence type="ECO:0000256" key="10">
    <source>
        <dbReference type="SAM" id="Phobius"/>
    </source>
</evidence>
<evidence type="ECO:0000256" key="6">
    <source>
        <dbReference type="ARBA" id="ARBA00022989"/>
    </source>
</evidence>
<dbReference type="OrthoDB" id="691673at2759"/>
<dbReference type="GO" id="GO:0017059">
    <property type="term" value="C:serine palmitoyltransferase complex"/>
    <property type="evidence" value="ECO:0007669"/>
    <property type="project" value="TreeGrafter"/>
</dbReference>
<keyword evidence="4" id="KW-0256">Endoplasmic reticulum</keyword>
<gene>
    <name evidence="11" type="ORF">BpHYR1_046789</name>
</gene>
<dbReference type="InterPro" id="IPR051900">
    <property type="entry name" value="SPT_small_subunit"/>
</dbReference>
<evidence type="ECO:0000256" key="3">
    <source>
        <dbReference type="ARBA" id="ARBA00022692"/>
    </source>
</evidence>
<feature type="transmembrane region" description="Helical" evidence="10">
    <location>
        <begin position="36"/>
        <end position="56"/>
    </location>
</feature>
<comment type="pathway">
    <text evidence="2">Lipid metabolism.</text>
</comment>
<feature type="transmembrane region" description="Helical" evidence="10">
    <location>
        <begin position="12"/>
        <end position="30"/>
    </location>
</feature>
<dbReference type="PANTHER" id="PTHR47084:SF1">
    <property type="entry name" value="SERINE PALMITOYLTRANSFERASE SMALL SUBUNIT A"/>
    <property type="match status" value="1"/>
</dbReference>
<dbReference type="GO" id="GO:0005789">
    <property type="term" value="C:endoplasmic reticulum membrane"/>
    <property type="evidence" value="ECO:0007669"/>
    <property type="project" value="UniProtKB-SubCell"/>
</dbReference>
<name>A0A3M7QPS1_BRAPC</name>
<dbReference type="AlphaFoldDB" id="A0A3M7QPS1"/>
<evidence type="ECO:0000256" key="9">
    <source>
        <dbReference type="ARBA" id="ARBA00038370"/>
    </source>
</evidence>
<evidence type="ECO:0000313" key="12">
    <source>
        <dbReference type="Proteomes" id="UP000276133"/>
    </source>
</evidence>
<keyword evidence="5" id="KW-0746">Sphingolipid metabolism</keyword>
<keyword evidence="11" id="KW-0808">Transferase</keyword>
<dbReference type="EMBL" id="REGN01005429">
    <property type="protein sequence ID" value="RNA13406.1"/>
    <property type="molecule type" value="Genomic_DNA"/>
</dbReference>
<evidence type="ECO:0000256" key="8">
    <source>
        <dbReference type="ARBA" id="ARBA00023136"/>
    </source>
</evidence>
<evidence type="ECO:0000256" key="5">
    <source>
        <dbReference type="ARBA" id="ARBA00022919"/>
    </source>
</evidence>
<keyword evidence="8 10" id="KW-0472">Membrane</keyword>
<protein>
    <submittedName>
        <fullName evidence="11">Serine palmitoyltransferase small subunit A</fullName>
    </submittedName>
</protein>
<evidence type="ECO:0000256" key="1">
    <source>
        <dbReference type="ARBA" id="ARBA00004477"/>
    </source>
</evidence>
<reference evidence="11 12" key="1">
    <citation type="journal article" date="2018" name="Sci. Rep.">
        <title>Genomic signatures of local adaptation to the degree of environmental predictability in rotifers.</title>
        <authorList>
            <person name="Franch-Gras L."/>
            <person name="Hahn C."/>
            <person name="Garcia-Roger E.M."/>
            <person name="Carmona M.J."/>
            <person name="Serra M."/>
            <person name="Gomez A."/>
        </authorList>
    </citation>
    <scope>NUCLEOTIDE SEQUENCE [LARGE SCALE GENOMIC DNA]</scope>
    <source>
        <strain evidence="11">HYR1</strain>
    </source>
</reference>
<sequence length="180" mass="21127">MISLSNNKVVNYLKWLYMQYLLNTALYMLEPFEVKMFNFTLIAILITWTVSAYFFLPSQLMRIFQSFTNEITISHENIIYPSKATTYLNQKFQCKIFDQKMQIMSDNEKLAQGNSQTESDPVEDLLRQLHGQIKSSEWLRENNAQKLENENPELIKAWKEAIDSENSQKKLTNCGCNPTF</sequence>
<dbReference type="PANTHER" id="PTHR47084">
    <property type="entry name" value="SERINE PALMITOYLTRANSFERASE SMALL SUBUNIT A"/>
    <property type="match status" value="1"/>
</dbReference>
<organism evidence="11 12">
    <name type="scientific">Brachionus plicatilis</name>
    <name type="common">Marine rotifer</name>
    <name type="synonym">Brachionus muelleri</name>
    <dbReference type="NCBI Taxonomy" id="10195"/>
    <lineage>
        <taxon>Eukaryota</taxon>
        <taxon>Metazoa</taxon>
        <taxon>Spiralia</taxon>
        <taxon>Gnathifera</taxon>
        <taxon>Rotifera</taxon>
        <taxon>Eurotatoria</taxon>
        <taxon>Monogononta</taxon>
        <taxon>Pseudotrocha</taxon>
        <taxon>Ploima</taxon>
        <taxon>Brachionidae</taxon>
        <taxon>Brachionus</taxon>
    </lineage>
</organism>
<comment type="caution">
    <text evidence="11">The sequence shown here is derived from an EMBL/GenBank/DDBJ whole genome shotgun (WGS) entry which is preliminary data.</text>
</comment>
<proteinExistence type="inferred from homology"/>